<dbReference type="PRINTS" id="PR01045">
    <property type="entry name" value="TRNASYNTHGB"/>
</dbReference>
<evidence type="ECO:0000256" key="2">
    <source>
        <dbReference type="ARBA" id="ARBA00008226"/>
    </source>
</evidence>
<protein>
    <recommendedName>
        <fullName evidence="11">Glycine--tRNA ligase beta subunit</fullName>
        <ecNumber evidence="11">6.1.1.14</ecNumber>
    </recommendedName>
    <alternativeName>
        <fullName evidence="11">Glycyl-tRNA synthetase beta subunit</fullName>
        <shortName evidence="11">GlyRS</shortName>
    </alternativeName>
</protein>
<dbReference type="Pfam" id="PF05746">
    <property type="entry name" value="DALR_1"/>
    <property type="match status" value="1"/>
</dbReference>
<keyword evidence="8 11" id="KW-0648">Protein biosynthesis</keyword>
<dbReference type="GO" id="GO:0005829">
    <property type="term" value="C:cytosol"/>
    <property type="evidence" value="ECO:0007669"/>
    <property type="project" value="TreeGrafter"/>
</dbReference>
<dbReference type="InterPro" id="IPR006194">
    <property type="entry name" value="Gly-tRNA-synth_heterodimer"/>
</dbReference>
<dbReference type="NCBIfam" id="TIGR00211">
    <property type="entry name" value="glyS"/>
    <property type="match status" value="2"/>
</dbReference>
<sequence length="739" mass="80174">MNLLVELLVEELPPKALAKLGAALAQVLWEQLQQLGLAGAESVITPFATPRRLAVHVTQVLPQAPDKPVRHRLMPVSVGLDAAGQPTQALRKKLLALGVADVEAVVPTLLQVPDGKAVALWFEQTAVGATLQAGLQQALETALDRLPIPKVMSYPLESDCALPGWNVVRFVRPAHGLVALYGDAVVDVTVLGLHAGRTTQGHRFLASGPLSIPSADEYELVLYRDGKVVCGFAQRKQEILRQLHEAAEGEGARVLEDEALLDEVTALVEWPRVLVCIFEADFLEVPQECLILTMQANQKYFPLLDAAGKLLPRFLVVSNIDPADPAAVRGGNERVVRSRLSDARFFYDQDRKKTLESRVAGLDKVVYHHRLGSLGDRVRRVESIAERIAGRLIAVGKRIPARCDTTQVDTLVDNFVDISVDTLVDRVRCAARLAKADLLTDMVGEFAELQGVMGAYYARHDGLPEDVAEAIEDHYKPRFAADTLPRNPVGTVLALADKLETLVGMFGIGNLPTGEKDPFALRRHALGVVRMLIDKGLPLDLDTLLTDAHAAFGAVRAASPAGGWDAGVCAALQTFFLDRLAGYLRERGYTTREVDAVLALRPQRLCELPRRLAAVRAFAALPEAAALAAANKRIANLLGKSDTTVAASGSLQESLFTEAAERALYQAMQSTLAIAQAKRAEGDDTASLQALAALRSPVDAFFNEVMVLCEEQVVRSNRLRLLHTLHQAMNQVADLARLA</sequence>
<dbReference type="GO" id="GO:0005524">
    <property type="term" value="F:ATP binding"/>
    <property type="evidence" value="ECO:0007669"/>
    <property type="project" value="UniProtKB-UniRule"/>
</dbReference>
<evidence type="ECO:0000313" key="14">
    <source>
        <dbReference type="Proteomes" id="UP000017184"/>
    </source>
</evidence>
<evidence type="ECO:0000256" key="9">
    <source>
        <dbReference type="ARBA" id="ARBA00023146"/>
    </source>
</evidence>
<organism evidence="13 14">
    <name type="scientific">Candidatus Symbiobacter mobilis CR</name>
    <dbReference type="NCBI Taxonomy" id="946483"/>
    <lineage>
        <taxon>Bacteria</taxon>
        <taxon>Pseudomonadati</taxon>
        <taxon>Pseudomonadota</taxon>
        <taxon>Betaproteobacteria</taxon>
        <taxon>Burkholderiales</taxon>
        <taxon>Comamonadaceae</taxon>
    </lineage>
</organism>
<evidence type="ECO:0000313" key="13">
    <source>
        <dbReference type="EMBL" id="AGX86530.1"/>
    </source>
</evidence>
<proteinExistence type="inferred from homology"/>
<evidence type="ECO:0000256" key="11">
    <source>
        <dbReference type="HAMAP-Rule" id="MF_00255"/>
    </source>
</evidence>
<evidence type="ECO:0000256" key="8">
    <source>
        <dbReference type="ARBA" id="ARBA00022917"/>
    </source>
</evidence>
<dbReference type="InterPro" id="IPR015944">
    <property type="entry name" value="Gly-tRNA-synth_bsu"/>
</dbReference>
<evidence type="ECO:0000256" key="6">
    <source>
        <dbReference type="ARBA" id="ARBA00022741"/>
    </source>
</evidence>
<dbReference type="Proteomes" id="UP000017184">
    <property type="component" value="Chromosome"/>
</dbReference>
<evidence type="ECO:0000256" key="7">
    <source>
        <dbReference type="ARBA" id="ARBA00022840"/>
    </source>
</evidence>
<comment type="subcellular location">
    <subcellularLocation>
        <location evidence="1 11">Cytoplasm</location>
    </subcellularLocation>
</comment>
<dbReference type="PATRIC" id="fig|946483.4.peg.413"/>
<accession>U5N5J2</accession>
<reference evidence="13 14" key="1">
    <citation type="journal article" date="2013" name="Genome Biol.">
        <title>Genomic analysis reveals key aspects of prokaryotic symbiosis in the phototrophic consortium "Chlorochromatium aggregatum".</title>
        <authorList>
            <person name="Liu Z."/>
            <person name="Muller J."/>
            <person name="Li T."/>
            <person name="Alvey R.M."/>
            <person name="Vogl K."/>
            <person name="Frigaard N.U."/>
            <person name="Rockwell N.C."/>
            <person name="Boyd E.S."/>
            <person name="Tomsho L.P."/>
            <person name="Schuster S.C."/>
            <person name="Henke P."/>
            <person name="Rohde M."/>
            <person name="Overmann J."/>
            <person name="Bryant D.A."/>
        </authorList>
    </citation>
    <scope>NUCLEOTIDE SEQUENCE [LARGE SCALE GENOMIC DNA]</scope>
    <source>
        <strain evidence="13">CR</strain>
    </source>
</reference>
<keyword evidence="6 11" id="KW-0547">Nucleotide-binding</keyword>
<comment type="similarity">
    <text evidence="2 11">Belongs to the class-II aminoacyl-tRNA synthetase family.</text>
</comment>
<dbReference type="HAMAP" id="MF_00255">
    <property type="entry name" value="Gly_tRNA_synth_beta"/>
    <property type="match status" value="1"/>
</dbReference>
<keyword evidence="4 11" id="KW-0963">Cytoplasm</keyword>
<dbReference type="OrthoDB" id="9775440at2"/>
<keyword evidence="14" id="KW-1185">Reference proteome</keyword>
<dbReference type="KEGG" id="cbx:Cenrod_0409"/>
<dbReference type="InterPro" id="IPR008909">
    <property type="entry name" value="DALR_anticod-bd"/>
</dbReference>
<gene>
    <name evidence="11 13" type="primary">glyS</name>
    <name evidence="13" type="ORF">Cenrod_0409</name>
</gene>
<dbReference type="STRING" id="946483.Cenrod_0409"/>
<dbReference type="Pfam" id="PF02092">
    <property type="entry name" value="tRNA_synt_2f"/>
    <property type="match status" value="1"/>
</dbReference>
<dbReference type="GO" id="GO:0006426">
    <property type="term" value="P:glycyl-tRNA aminoacylation"/>
    <property type="evidence" value="ECO:0007669"/>
    <property type="project" value="UniProtKB-UniRule"/>
</dbReference>
<evidence type="ECO:0000256" key="5">
    <source>
        <dbReference type="ARBA" id="ARBA00022598"/>
    </source>
</evidence>
<evidence type="ECO:0000259" key="12">
    <source>
        <dbReference type="Pfam" id="PF05746"/>
    </source>
</evidence>
<keyword evidence="9 11" id="KW-0030">Aminoacyl-tRNA synthetase</keyword>
<dbReference type="GO" id="GO:0004820">
    <property type="term" value="F:glycine-tRNA ligase activity"/>
    <property type="evidence" value="ECO:0007669"/>
    <property type="project" value="UniProtKB-UniRule"/>
</dbReference>
<evidence type="ECO:0000256" key="3">
    <source>
        <dbReference type="ARBA" id="ARBA00011209"/>
    </source>
</evidence>
<dbReference type="HOGENOM" id="CLU_007220_2_2_4"/>
<dbReference type="AlphaFoldDB" id="U5N5J2"/>
<evidence type="ECO:0000256" key="10">
    <source>
        <dbReference type="ARBA" id="ARBA00047937"/>
    </source>
</evidence>
<dbReference type="PANTHER" id="PTHR30075">
    <property type="entry name" value="GLYCYL-TRNA SYNTHETASE"/>
    <property type="match status" value="1"/>
</dbReference>
<dbReference type="PROSITE" id="PS50861">
    <property type="entry name" value="AA_TRNA_LIGASE_II_GLYAB"/>
    <property type="match status" value="1"/>
</dbReference>
<name>U5N5J2_9BURK</name>
<dbReference type="RefSeq" id="WP_022771351.1">
    <property type="nucleotide sequence ID" value="NC_022576.1"/>
</dbReference>
<dbReference type="eggNOG" id="COG0751">
    <property type="taxonomic scope" value="Bacteria"/>
</dbReference>
<keyword evidence="7 11" id="KW-0067">ATP-binding</keyword>
<dbReference type="PANTHER" id="PTHR30075:SF2">
    <property type="entry name" value="GLYCINE--TRNA LIGASE, CHLOROPLASTIC_MITOCHONDRIAL 2"/>
    <property type="match status" value="1"/>
</dbReference>
<evidence type="ECO:0000256" key="4">
    <source>
        <dbReference type="ARBA" id="ARBA00022490"/>
    </source>
</evidence>
<comment type="subunit">
    <text evidence="3 11">Tetramer of two alpha and two beta subunits.</text>
</comment>
<dbReference type="EMBL" id="CP004885">
    <property type="protein sequence ID" value="AGX86530.1"/>
    <property type="molecule type" value="Genomic_DNA"/>
</dbReference>
<dbReference type="GO" id="GO:0006420">
    <property type="term" value="P:arginyl-tRNA aminoacylation"/>
    <property type="evidence" value="ECO:0007669"/>
    <property type="project" value="InterPro"/>
</dbReference>
<feature type="domain" description="DALR anticodon binding" evidence="12">
    <location>
        <begin position="629"/>
        <end position="732"/>
    </location>
</feature>
<dbReference type="SUPFAM" id="SSF109604">
    <property type="entry name" value="HD-domain/PDEase-like"/>
    <property type="match status" value="1"/>
</dbReference>
<dbReference type="EC" id="6.1.1.14" evidence="11"/>
<keyword evidence="5 11" id="KW-0436">Ligase</keyword>
<dbReference type="GO" id="GO:0004814">
    <property type="term" value="F:arginine-tRNA ligase activity"/>
    <property type="evidence" value="ECO:0007669"/>
    <property type="project" value="InterPro"/>
</dbReference>
<comment type="catalytic activity">
    <reaction evidence="10 11">
        <text>tRNA(Gly) + glycine + ATP = glycyl-tRNA(Gly) + AMP + diphosphate</text>
        <dbReference type="Rhea" id="RHEA:16013"/>
        <dbReference type="Rhea" id="RHEA-COMP:9664"/>
        <dbReference type="Rhea" id="RHEA-COMP:9683"/>
        <dbReference type="ChEBI" id="CHEBI:30616"/>
        <dbReference type="ChEBI" id="CHEBI:33019"/>
        <dbReference type="ChEBI" id="CHEBI:57305"/>
        <dbReference type="ChEBI" id="CHEBI:78442"/>
        <dbReference type="ChEBI" id="CHEBI:78522"/>
        <dbReference type="ChEBI" id="CHEBI:456215"/>
        <dbReference type="EC" id="6.1.1.14"/>
    </reaction>
</comment>
<evidence type="ECO:0000256" key="1">
    <source>
        <dbReference type="ARBA" id="ARBA00004496"/>
    </source>
</evidence>